<reference evidence="2 3" key="1">
    <citation type="submission" date="2018-10" db="EMBL/GenBank/DDBJ databases">
        <authorList>
            <person name="Criscuolo A."/>
        </authorList>
    </citation>
    <scope>NUCLEOTIDE SEQUENCE [LARGE SCALE GENOMIC DNA]</scope>
    <source>
        <strain evidence="2">DnA1</strain>
    </source>
</reference>
<evidence type="ECO:0000313" key="3">
    <source>
        <dbReference type="Proteomes" id="UP000277294"/>
    </source>
</evidence>
<protein>
    <submittedName>
        <fullName evidence="2">Uncharacterized protein</fullName>
    </submittedName>
</protein>
<dbReference type="AlphaFoldDB" id="A0A3P4B1Y0"/>
<name>A0A3P4B1Y0_9BURK</name>
<keyword evidence="1" id="KW-0472">Membrane</keyword>
<organism evidence="2 3">
    <name type="scientific">Pigmentiphaga humi</name>
    <dbReference type="NCBI Taxonomy" id="2478468"/>
    <lineage>
        <taxon>Bacteria</taxon>
        <taxon>Pseudomonadati</taxon>
        <taxon>Pseudomonadota</taxon>
        <taxon>Betaproteobacteria</taxon>
        <taxon>Burkholderiales</taxon>
        <taxon>Alcaligenaceae</taxon>
        <taxon>Pigmentiphaga</taxon>
    </lineage>
</organism>
<gene>
    <name evidence="2" type="ORF">PIGHUM_02366</name>
</gene>
<evidence type="ECO:0000313" key="2">
    <source>
        <dbReference type="EMBL" id="VCU70297.1"/>
    </source>
</evidence>
<dbReference type="OrthoDB" id="8565731at2"/>
<keyword evidence="3" id="KW-1185">Reference proteome</keyword>
<sequence>MHFSMLIAIGWLYVTLLMALAQPTVLAGVATLVFYGLLPAGILLYIFTAPARKRARREREAAQREEEGMQRREP</sequence>
<dbReference type="RefSeq" id="WP_124079809.1">
    <property type="nucleotide sequence ID" value="NZ_UWPJ01000018.1"/>
</dbReference>
<proteinExistence type="predicted"/>
<keyword evidence="1" id="KW-1133">Transmembrane helix</keyword>
<feature type="transmembrane region" description="Helical" evidence="1">
    <location>
        <begin position="31"/>
        <end position="49"/>
    </location>
</feature>
<dbReference type="EMBL" id="UWPJ01000018">
    <property type="protein sequence ID" value="VCU70297.1"/>
    <property type="molecule type" value="Genomic_DNA"/>
</dbReference>
<evidence type="ECO:0000256" key="1">
    <source>
        <dbReference type="SAM" id="Phobius"/>
    </source>
</evidence>
<accession>A0A3P4B1Y0</accession>
<dbReference type="Proteomes" id="UP000277294">
    <property type="component" value="Unassembled WGS sequence"/>
</dbReference>
<keyword evidence="1" id="KW-0812">Transmembrane</keyword>